<gene>
    <name evidence="5" type="ORF">METZ01_LOCUS231036</name>
</gene>
<evidence type="ECO:0000256" key="2">
    <source>
        <dbReference type="ARBA" id="ARBA00022603"/>
    </source>
</evidence>
<dbReference type="AlphaFoldDB" id="A0A382GTH4"/>
<dbReference type="GO" id="GO:0070475">
    <property type="term" value="P:rRNA base methylation"/>
    <property type="evidence" value="ECO:0007669"/>
    <property type="project" value="TreeGrafter"/>
</dbReference>
<sequence length="225" mass="24333">MELDHSPVMAREIVDVFSTCLPGRFIDGTVGLGGHSEALLDAYPESQVLGIDLDGEALAAAEKKLSRFGARFLPIKGSYCDVVGISRREGVGGVSGVLLDLGLSSLQLDTPLRGFSFRRDAPLDMRFGDSGDVTAAQIVNSYPQNELANLIFTYGEEHRSKKISAAIVRDRPILTTFQLVTVIDSVVGNRRGRIHPATKTFQALRIAVNNELDNVKHGLGEAIKV</sequence>
<dbReference type="InterPro" id="IPR023397">
    <property type="entry name" value="SAM-dep_MeTrfase_MraW_recog"/>
</dbReference>
<dbReference type="SUPFAM" id="SSF81799">
    <property type="entry name" value="Putative methyltransferase TM0872, insert domain"/>
    <property type="match status" value="1"/>
</dbReference>
<reference evidence="5" key="1">
    <citation type="submission" date="2018-05" db="EMBL/GenBank/DDBJ databases">
        <authorList>
            <person name="Lanie J.A."/>
            <person name="Ng W.-L."/>
            <person name="Kazmierczak K.M."/>
            <person name="Andrzejewski T.M."/>
            <person name="Davidsen T.M."/>
            <person name="Wayne K.J."/>
            <person name="Tettelin H."/>
            <person name="Glass J.I."/>
            <person name="Rusch D."/>
            <person name="Podicherti R."/>
            <person name="Tsui H.-C.T."/>
            <person name="Winkler M.E."/>
        </authorList>
    </citation>
    <scope>NUCLEOTIDE SEQUENCE</scope>
</reference>
<evidence type="ECO:0000313" key="5">
    <source>
        <dbReference type="EMBL" id="SVB78182.1"/>
    </source>
</evidence>
<keyword evidence="4" id="KW-0949">S-adenosyl-L-methionine</keyword>
<dbReference type="EMBL" id="UINC01057239">
    <property type="protein sequence ID" value="SVB78182.1"/>
    <property type="molecule type" value="Genomic_DNA"/>
</dbReference>
<dbReference type="Gene3D" id="3.40.50.150">
    <property type="entry name" value="Vaccinia Virus protein VP39"/>
    <property type="match status" value="1"/>
</dbReference>
<evidence type="ECO:0000256" key="3">
    <source>
        <dbReference type="ARBA" id="ARBA00022679"/>
    </source>
</evidence>
<dbReference type="NCBIfam" id="TIGR00006">
    <property type="entry name" value="16S rRNA (cytosine(1402)-N(4))-methyltransferase RsmH"/>
    <property type="match status" value="1"/>
</dbReference>
<organism evidence="5">
    <name type="scientific">marine metagenome</name>
    <dbReference type="NCBI Taxonomy" id="408172"/>
    <lineage>
        <taxon>unclassified sequences</taxon>
        <taxon>metagenomes</taxon>
        <taxon>ecological metagenomes</taxon>
    </lineage>
</organism>
<dbReference type="Gene3D" id="1.10.150.170">
    <property type="entry name" value="Putative methyltransferase TM0872, insert domain"/>
    <property type="match status" value="1"/>
</dbReference>
<feature type="non-terminal residue" evidence="5">
    <location>
        <position position="225"/>
    </location>
</feature>
<evidence type="ECO:0008006" key="6">
    <source>
        <dbReference type="Google" id="ProtNLM"/>
    </source>
</evidence>
<keyword evidence="2" id="KW-0489">Methyltransferase</keyword>
<name>A0A382GTH4_9ZZZZ</name>
<dbReference type="PANTHER" id="PTHR11265">
    <property type="entry name" value="S-ADENOSYL-METHYLTRANSFERASE MRAW"/>
    <property type="match status" value="1"/>
</dbReference>
<dbReference type="Pfam" id="PF01795">
    <property type="entry name" value="Methyltransf_5"/>
    <property type="match status" value="1"/>
</dbReference>
<dbReference type="GO" id="GO:0071424">
    <property type="term" value="F:rRNA (cytosine-N4-)-methyltransferase activity"/>
    <property type="evidence" value="ECO:0007669"/>
    <property type="project" value="TreeGrafter"/>
</dbReference>
<dbReference type="SUPFAM" id="SSF53335">
    <property type="entry name" value="S-adenosyl-L-methionine-dependent methyltransferases"/>
    <property type="match status" value="1"/>
</dbReference>
<protein>
    <recommendedName>
        <fullName evidence="6">16S rRNA (Cytosine(1402)-N(4))-methyltransferase</fullName>
    </recommendedName>
</protein>
<accession>A0A382GTH4</accession>
<dbReference type="PANTHER" id="PTHR11265:SF0">
    <property type="entry name" value="12S RRNA N4-METHYLCYTIDINE METHYLTRANSFERASE"/>
    <property type="match status" value="1"/>
</dbReference>
<evidence type="ECO:0000256" key="1">
    <source>
        <dbReference type="ARBA" id="ARBA00010396"/>
    </source>
</evidence>
<dbReference type="InterPro" id="IPR002903">
    <property type="entry name" value="RsmH"/>
</dbReference>
<dbReference type="InterPro" id="IPR029063">
    <property type="entry name" value="SAM-dependent_MTases_sf"/>
</dbReference>
<evidence type="ECO:0000256" key="4">
    <source>
        <dbReference type="ARBA" id="ARBA00022691"/>
    </source>
</evidence>
<comment type="similarity">
    <text evidence="1">Belongs to the methyltransferase superfamily. RsmH family.</text>
</comment>
<keyword evidence="3" id="KW-0808">Transferase</keyword>
<proteinExistence type="inferred from homology"/>